<name>A0A8J3EAK9_9GAMM</name>
<dbReference type="Proteomes" id="UP000636949">
    <property type="component" value="Unassembled WGS sequence"/>
</dbReference>
<dbReference type="Pfam" id="PF01464">
    <property type="entry name" value="SLT"/>
    <property type="match status" value="1"/>
</dbReference>
<feature type="domain" description="Transglycosylase SLT" evidence="4">
    <location>
        <begin position="479"/>
        <end position="587"/>
    </location>
</feature>
<comment type="similarity">
    <text evidence="1">Belongs to the transglycosylase Slt family.</text>
</comment>
<dbReference type="Gene3D" id="1.10.530.10">
    <property type="match status" value="1"/>
</dbReference>
<organism evidence="5 6">
    <name type="scientific">Cysteiniphilum litorale</name>
    <dbReference type="NCBI Taxonomy" id="2056700"/>
    <lineage>
        <taxon>Bacteria</taxon>
        <taxon>Pseudomonadati</taxon>
        <taxon>Pseudomonadota</taxon>
        <taxon>Gammaproteobacteria</taxon>
        <taxon>Thiotrichales</taxon>
        <taxon>Fastidiosibacteraceae</taxon>
        <taxon>Cysteiniphilum</taxon>
    </lineage>
</organism>
<keyword evidence="6" id="KW-1185">Reference proteome</keyword>
<keyword evidence="2 3" id="KW-0732">Signal</keyword>
<reference evidence="5" key="2">
    <citation type="submission" date="2020-09" db="EMBL/GenBank/DDBJ databases">
        <authorList>
            <person name="Sun Q."/>
            <person name="Zhou Y."/>
        </authorList>
    </citation>
    <scope>NUCLEOTIDE SEQUENCE</scope>
    <source>
        <strain evidence="5">CGMCC 1.15758</strain>
    </source>
</reference>
<accession>A0A8J3EAK9</accession>
<gene>
    <name evidence="5" type="primary">slt</name>
    <name evidence="5" type="ORF">GCM10010995_25460</name>
</gene>
<reference evidence="5" key="1">
    <citation type="journal article" date="2014" name="Int. J. Syst. Evol. Microbiol.">
        <title>Complete genome sequence of Corynebacterium casei LMG S-19264T (=DSM 44701T), isolated from a smear-ripened cheese.</title>
        <authorList>
            <consortium name="US DOE Joint Genome Institute (JGI-PGF)"/>
            <person name="Walter F."/>
            <person name="Albersmeier A."/>
            <person name="Kalinowski J."/>
            <person name="Ruckert C."/>
        </authorList>
    </citation>
    <scope>NUCLEOTIDE SEQUENCE</scope>
    <source>
        <strain evidence="5">CGMCC 1.15758</strain>
    </source>
</reference>
<dbReference type="OrthoDB" id="92254at2"/>
<proteinExistence type="inferred from homology"/>
<dbReference type="PANTHER" id="PTHR37423">
    <property type="entry name" value="SOLUBLE LYTIC MUREIN TRANSGLYCOSYLASE-RELATED"/>
    <property type="match status" value="1"/>
</dbReference>
<evidence type="ECO:0000313" key="5">
    <source>
        <dbReference type="EMBL" id="GGG06854.1"/>
    </source>
</evidence>
<dbReference type="RefSeq" id="WP_117003850.1">
    <property type="nucleotide sequence ID" value="NZ_BMJS01000046.1"/>
</dbReference>
<protein>
    <submittedName>
        <fullName evidence="5">Murein transglycosylase</fullName>
    </submittedName>
</protein>
<evidence type="ECO:0000259" key="4">
    <source>
        <dbReference type="Pfam" id="PF01464"/>
    </source>
</evidence>
<feature type="chain" id="PRO_5035271190" evidence="3">
    <location>
        <begin position="22"/>
        <end position="641"/>
    </location>
</feature>
<evidence type="ECO:0000313" key="6">
    <source>
        <dbReference type="Proteomes" id="UP000636949"/>
    </source>
</evidence>
<dbReference type="SUPFAM" id="SSF53955">
    <property type="entry name" value="Lysozyme-like"/>
    <property type="match status" value="1"/>
</dbReference>
<evidence type="ECO:0000256" key="1">
    <source>
        <dbReference type="ARBA" id="ARBA00007734"/>
    </source>
</evidence>
<dbReference type="SUPFAM" id="SSF48435">
    <property type="entry name" value="Bacterial muramidases"/>
    <property type="match status" value="1"/>
</dbReference>
<dbReference type="EMBL" id="BMJS01000046">
    <property type="protein sequence ID" value="GGG06854.1"/>
    <property type="molecule type" value="Genomic_DNA"/>
</dbReference>
<dbReference type="Gene3D" id="1.25.20.10">
    <property type="entry name" value="Bacterial muramidases"/>
    <property type="match status" value="1"/>
</dbReference>
<sequence length="641" mass="74023">MQFRKLMLLTSSMLMSLTSVAMNKTDLANFNKAESLLLAKNYKDYYQVKAKLTKTPLYPFLQYQEISVDPDVFKQETIDAYLRQNEGSFWANQLKQDLANYYLKQKDWQKFLHYYDNNLGFNGKCYAVVAEYSVGDKAKAINDFTDLWLSRARLPKACNDFESIWESKVALSERQIRLKAYALATSGYVEDALKWINKTKNKELQGFYALWLKTTQNPKKYMDDWTVQYHKINGFSSAVISVMGNLSAKDTHYAEDFWLAFKQKHLLDNKTINLINAEIAIDYARAHNKKAIQWLKDIENEYATSLLWQWRLRTAIYWNDYKGYLNWYNKLPQSLKSEDDWRYWQAKSYQALKQDDKAKPILTALAKETSYYGFLAADDLGLPYALNNKPVKVDQKTVDEMANNQTVLQIFDLYQIKEYGLSFALWRFSRNGFTNEEQLAIAELAEKQKIYQISTSAYANAGSSSNLKGLYPLAFWSDVQKAGKEFHIKPDVIVSMMRQESAFRVHGVSSASATGLMQLLPTTAAFLAKKYRLSYEDDDLYKPQKVIMLGAANLNFMDQLFNNNLIIGMAAYNAGQGNAANWLPAQQLAADQWIEIIPFGETRKYVKNILRNMVVYNQAILGNKNFRLGQVMQPISQKDKT</sequence>
<dbReference type="InterPro" id="IPR023346">
    <property type="entry name" value="Lysozyme-like_dom_sf"/>
</dbReference>
<dbReference type="AlphaFoldDB" id="A0A8J3EAK9"/>
<dbReference type="PANTHER" id="PTHR37423:SF5">
    <property type="entry name" value="SOLUBLE LYTIC MUREIN TRANSGLYCOSYLASE"/>
    <property type="match status" value="1"/>
</dbReference>
<evidence type="ECO:0000256" key="3">
    <source>
        <dbReference type="SAM" id="SignalP"/>
    </source>
</evidence>
<dbReference type="InterPro" id="IPR008939">
    <property type="entry name" value="Lytic_TGlycosylase_superhlx_U"/>
</dbReference>
<comment type="caution">
    <text evidence="5">The sequence shown here is derived from an EMBL/GenBank/DDBJ whole genome shotgun (WGS) entry which is preliminary data.</text>
</comment>
<dbReference type="GO" id="GO:0042597">
    <property type="term" value="C:periplasmic space"/>
    <property type="evidence" value="ECO:0007669"/>
    <property type="project" value="InterPro"/>
</dbReference>
<evidence type="ECO:0000256" key="2">
    <source>
        <dbReference type="ARBA" id="ARBA00022729"/>
    </source>
</evidence>
<dbReference type="CDD" id="cd13401">
    <property type="entry name" value="Slt70-like"/>
    <property type="match status" value="1"/>
</dbReference>
<feature type="signal peptide" evidence="3">
    <location>
        <begin position="1"/>
        <end position="21"/>
    </location>
</feature>
<dbReference type="GO" id="GO:0004553">
    <property type="term" value="F:hydrolase activity, hydrolyzing O-glycosyl compounds"/>
    <property type="evidence" value="ECO:0007669"/>
    <property type="project" value="InterPro"/>
</dbReference>
<dbReference type="InterPro" id="IPR008258">
    <property type="entry name" value="Transglycosylase_SLT_dom_1"/>
</dbReference>